<keyword evidence="3" id="KW-1185">Reference proteome</keyword>
<evidence type="ECO:0000256" key="1">
    <source>
        <dbReference type="SAM" id="MobiDB-lite"/>
    </source>
</evidence>
<evidence type="ECO:0000313" key="2">
    <source>
        <dbReference type="EMBL" id="KAK2755329.1"/>
    </source>
</evidence>
<name>A0AAD9YB32_COLKA</name>
<dbReference type="AlphaFoldDB" id="A0AAD9YB32"/>
<feature type="region of interest" description="Disordered" evidence="1">
    <location>
        <begin position="81"/>
        <end position="108"/>
    </location>
</feature>
<organism evidence="2 3">
    <name type="scientific">Colletotrichum kahawae</name>
    <name type="common">Coffee berry disease fungus</name>
    <dbReference type="NCBI Taxonomy" id="34407"/>
    <lineage>
        <taxon>Eukaryota</taxon>
        <taxon>Fungi</taxon>
        <taxon>Dikarya</taxon>
        <taxon>Ascomycota</taxon>
        <taxon>Pezizomycotina</taxon>
        <taxon>Sordariomycetes</taxon>
        <taxon>Hypocreomycetidae</taxon>
        <taxon>Glomerellales</taxon>
        <taxon>Glomerellaceae</taxon>
        <taxon>Colletotrichum</taxon>
        <taxon>Colletotrichum gloeosporioides species complex</taxon>
    </lineage>
</organism>
<proteinExistence type="predicted"/>
<accession>A0AAD9YB32</accession>
<evidence type="ECO:0000313" key="3">
    <source>
        <dbReference type="Proteomes" id="UP001281614"/>
    </source>
</evidence>
<dbReference type="Proteomes" id="UP001281614">
    <property type="component" value="Unassembled WGS sequence"/>
</dbReference>
<reference evidence="2" key="1">
    <citation type="submission" date="2023-02" db="EMBL/GenBank/DDBJ databases">
        <title>Colletotrichum kahawae CIFC_Que2 genome sequencing and assembly.</title>
        <authorList>
            <person name="Baroncelli R."/>
        </authorList>
    </citation>
    <scope>NUCLEOTIDE SEQUENCE</scope>
    <source>
        <strain evidence="2">CIFC_Que2</strain>
    </source>
</reference>
<protein>
    <submittedName>
        <fullName evidence="2">Uncharacterized protein</fullName>
    </submittedName>
</protein>
<dbReference type="EMBL" id="VYYT01000222">
    <property type="protein sequence ID" value="KAK2755329.1"/>
    <property type="molecule type" value="Genomic_DNA"/>
</dbReference>
<sequence length="180" mass="19867">MVMVVHPSFINAVQSGPAHGDWSRREGGRDGQAERAMEANKDLLPLATKVGTNWKCSGAPAHSGQGGKVRRFHGHPGFQVINGRNNTRSTISPLQDTDSSIHRTRPRRRHWTGIGNAEWKPTAVDIGKAQQVDTDGWHLAFLPPGPPQRLRWNTAPQHAAMCGRANRNMRNLWTGEPVVP</sequence>
<comment type="caution">
    <text evidence="2">The sequence shown here is derived from an EMBL/GenBank/DDBJ whole genome shotgun (WGS) entry which is preliminary data.</text>
</comment>
<gene>
    <name evidence="2" type="ORF">CKAH01_01221</name>
</gene>
<feature type="compositionally biased region" description="Polar residues" evidence="1">
    <location>
        <begin position="82"/>
        <end position="98"/>
    </location>
</feature>